<evidence type="ECO:0000313" key="5">
    <source>
        <dbReference type="Proteomes" id="UP000255277"/>
    </source>
</evidence>
<dbReference type="Proteomes" id="UP000255277">
    <property type="component" value="Unassembled WGS sequence"/>
</dbReference>
<name>A0A0D0SQ86_STAGA</name>
<sequence length="246" mass="27850">MINVKAPNSLFLEQQEASHAILLLHSFTGTIRDVKLLANKLHKVGYTCYVPAYEGHGLLLEDLLEYNTDDWLKTAQAGYRFLQEQGYQQISVCGVSLGGILSLKLAETTDVHSVVVMSTPFSKDDAGLEARLTYYCQRMGDLVGLSEEEVTRQLTMIESYHAQLQKFKLLVDEVMANLEDITAPIAIKYGEQDEQSYAKSANYIYEHIKHNDKEISGYPHSKHLMTHGEGRPDVERDIIAFLEDYE</sequence>
<evidence type="ECO:0000259" key="2">
    <source>
        <dbReference type="Pfam" id="PF12697"/>
    </source>
</evidence>
<dbReference type="AlphaFoldDB" id="A0A0D0SQ86"/>
<accession>A0A0D0SQ86</accession>
<dbReference type="InterPro" id="IPR029058">
    <property type="entry name" value="AB_hydrolase_fold"/>
</dbReference>
<feature type="active site" description="Charge relay system" evidence="1">
    <location>
        <position position="193"/>
    </location>
</feature>
<evidence type="ECO:0000313" key="3">
    <source>
        <dbReference type="EMBL" id="GEQ06546.1"/>
    </source>
</evidence>
<keyword evidence="4" id="KW-0378">Hydrolase</keyword>
<protein>
    <submittedName>
        <fullName evidence="4">Carboxylesterase</fullName>
        <ecNumber evidence="4">3.1.1.1</ecNumber>
    </submittedName>
</protein>
<feature type="active site" description="Nucleophile" evidence="1">
    <location>
        <position position="96"/>
    </location>
</feature>
<dbReference type="InterPro" id="IPR012354">
    <property type="entry name" value="Esterase_lipase"/>
</dbReference>
<dbReference type="Pfam" id="PF12697">
    <property type="entry name" value="Abhydrolase_6"/>
    <property type="match status" value="1"/>
</dbReference>
<dbReference type="Proteomes" id="UP000321057">
    <property type="component" value="Unassembled WGS sequence"/>
</dbReference>
<dbReference type="STRING" id="1293.SH09_00025"/>
<gene>
    <name evidence="4" type="primary">est_1</name>
    <name evidence="4" type="ORF">NCTC12195_00810</name>
    <name evidence="3" type="ORF">SGA02_23740</name>
</gene>
<proteinExistence type="predicted"/>
<evidence type="ECO:0000313" key="6">
    <source>
        <dbReference type="Proteomes" id="UP000321057"/>
    </source>
</evidence>
<dbReference type="InterPro" id="IPR000073">
    <property type="entry name" value="AB_hydrolase_1"/>
</dbReference>
<evidence type="ECO:0000313" key="4">
    <source>
        <dbReference type="EMBL" id="SUM31400.1"/>
    </source>
</evidence>
<dbReference type="OrthoDB" id="9800213at2"/>
<dbReference type="PIRSF" id="PIRSF017388">
    <property type="entry name" value="Esterase_lipase"/>
    <property type="match status" value="1"/>
</dbReference>
<dbReference type="EMBL" id="UHDK01000001">
    <property type="protein sequence ID" value="SUM31400.1"/>
    <property type="molecule type" value="Genomic_DNA"/>
</dbReference>
<dbReference type="ESTHER" id="staga-a0a0d0sq86">
    <property type="family name" value="CarbLipBact_1"/>
</dbReference>
<dbReference type="SUPFAM" id="SSF53474">
    <property type="entry name" value="alpha/beta-Hydrolases"/>
    <property type="match status" value="1"/>
</dbReference>
<dbReference type="GO" id="GO:0106435">
    <property type="term" value="F:carboxylesterase activity"/>
    <property type="evidence" value="ECO:0007669"/>
    <property type="project" value="UniProtKB-EC"/>
</dbReference>
<reference evidence="4 5" key="1">
    <citation type="submission" date="2018-06" db="EMBL/GenBank/DDBJ databases">
        <authorList>
            <consortium name="Pathogen Informatics"/>
            <person name="Doyle S."/>
        </authorList>
    </citation>
    <scope>NUCLEOTIDE SEQUENCE [LARGE SCALE GENOMIC DNA]</scope>
    <source>
        <strain evidence="4 5">NCTC12195</strain>
    </source>
</reference>
<dbReference type="EC" id="3.1.1.1" evidence="4"/>
<feature type="domain" description="AB hydrolase-1" evidence="2">
    <location>
        <begin position="21"/>
        <end position="133"/>
    </location>
</feature>
<evidence type="ECO:0000256" key="1">
    <source>
        <dbReference type="PIRSR" id="PIRSR017388-1"/>
    </source>
</evidence>
<dbReference type="Gene3D" id="3.40.50.1820">
    <property type="entry name" value="alpha/beta hydrolase"/>
    <property type="match status" value="1"/>
</dbReference>
<dbReference type="GeneID" id="93846294"/>
<feature type="active site" description="Charge relay system" evidence="1">
    <location>
        <position position="223"/>
    </location>
</feature>
<dbReference type="RefSeq" id="WP_042737564.1">
    <property type="nucleotide sequence ID" value="NZ_BKAX01000006.1"/>
</dbReference>
<keyword evidence="6" id="KW-1185">Reference proteome</keyword>
<dbReference type="EMBL" id="BKAX01000006">
    <property type="protein sequence ID" value="GEQ06546.1"/>
    <property type="molecule type" value="Genomic_DNA"/>
</dbReference>
<organism evidence="4 5">
    <name type="scientific">Staphylococcus gallinarum</name>
    <dbReference type="NCBI Taxonomy" id="1293"/>
    <lineage>
        <taxon>Bacteria</taxon>
        <taxon>Bacillati</taxon>
        <taxon>Bacillota</taxon>
        <taxon>Bacilli</taxon>
        <taxon>Bacillales</taxon>
        <taxon>Staphylococcaceae</taxon>
        <taxon>Staphylococcus</taxon>
    </lineage>
</organism>
<reference evidence="3 6" key="2">
    <citation type="submission" date="2019-07" db="EMBL/GenBank/DDBJ databases">
        <title>Whole genome shotgun sequence of Staphylococcus gallinarum NBRC 109767.</title>
        <authorList>
            <person name="Hosoyama A."/>
            <person name="Uohara A."/>
            <person name="Ohji S."/>
            <person name="Ichikawa N."/>
        </authorList>
    </citation>
    <scope>NUCLEOTIDE SEQUENCE [LARGE SCALE GENOMIC DNA]</scope>
    <source>
        <strain evidence="3 6">NBRC 109767</strain>
    </source>
</reference>